<dbReference type="Gene3D" id="3.10.580.10">
    <property type="entry name" value="CBS-domain"/>
    <property type="match status" value="3"/>
</dbReference>
<dbReference type="AlphaFoldDB" id="A0AAP3E5K5"/>
<feature type="domain" description="CBS" evidence="3">
    <location>
        <begin position="133"/>
        <end position="189"/>
    </location>
</feature>
<dbReference type="CDD" id="cd04632">
    <property type="entry name" value="CBS_pair_arch1_repeat2"/>
    <property type="match status" value="1"/>
</dbReference>
<keyword evidence="1 2" id="KW-0129">CBS domain</keyword>
<dbReference type="RefSeq" id="WP_342807767.1">
    <property type="nucleotide sequence ID" value="NZ_JAOPJZ010000003.1"/>
</dbReference>
<dbReference type="PANTHER" id="PTHR43080:SF2">
    <property type="entry name" value="CBS DOMAIN-CONTAINING PROTEIN"/>
    <property type="match status" value="1"/>
</dbReference>
<evidence type="ECO:0000313" key="4">
    <source>
        <dbReference type="EMBL" id="MCU4751496.1"/>
    </source>
</evidence>
<feature type="domain" description="CBS" evidence="3">
    <location>
        <begin position="211"/>
        <end position="273"/>
    </location>
</feature>
<dbReference type="InterPro" id="IPR036567">
    <property type="entry name" value="RHF-like"/>
</dbReference>
<reference evidence="4 5" key="1">
    <citation type="submission" date="2022-09" db="EMBL/GenBank/DDBJ databases">
        <title>Enrichment on poylsaccharides allowed isolation of novel metabolic and taxonomic groups of Haloarchaea.</title>
        <authorList>
            <person name="Sorokin D.Y."/>
            <person name="Elcheninov A.G."/>
            <person name="Khizhniak T.V."/>
            <person name="Kolganova T.V."/>
            <person name="Kublanov I.V."/>
        </authorList>
    </citation>
    <scope>NUCLEOTIDE SEQUENCE [LARGE SCALE GENOMIC DNA]</scope>
    <source>
        <strain evidence="4 5">AArc-curdl1</strain>
    </source>
</reference>
<dbReference type="PIRSF" id="PIRSF036983">
    <property type="entry name" value="UCP_2CBS_MJ1404"/>
    <property type="match status" value="1"/>
</dbReference>
<gene>
    <name evidence="4" type="ORF">OB919_05800</name>
</gene>
<evidence type="ECO:0000256" key="2">
    <source>
        <dbReference type="PROSITE-ProRule" id="PRU00703"/>
    </source>
</evidence>
<dbReference type="InterPro" id="IPR000644">
    <property type="entry name" value="CBS_dom"/>
</dbReference>
<dbReference type="PROSITE" id="PS51371">
    <property type="entry name" value="CBS"/>
    <property type="match status" value="3"/>
</dbReference>
<name>A0AAP3E5K5_9EURY</name>
<dbReference type="SUPFAM" id="SSF69754">
    <property type="entry name" value="Ribosome binding protein Y (YfiA homologue)"/>
    <property type="match status" value="1"/>
</dbReference>
<protein>
    <submittedName>
        <fullName evidence="4">CBS domain-containing protein</fullName>
    </submittedName>
</protein>
<dbReference type="Proteomes" id="UP001321047">
    <property type="component" value="Unassembled WGS sequence"/>
</dbReference>
<comment type="caution">
    <text evidence="4">The sequence shown here is derived from an EMBL/GenBank/DDBJ whole genome shotgun (WGS) entry which is preliminary data.</text>
</comment>
<dbReference type="EMBL" id="JAOPJZ010000003">
    <property type="protein sequence ID" value="MCU4751496.1"/>
    <property type="molecule type" value="Genomic_DNA"/>
</dbReference>
<evidence type="ECO:0000313" key="5">
    <source>
        <dbReference type="Proteomes" id="UP001321047"/>
    </source>
</evidence>
<dbReference type="SUPFAM" id="SSF54631">
    <property type="entry name" value="CBS-domain pair"/>
    <property type="match status" value="2"/>
</dbReference>
<dbReference type="SMART" id="SM00116">
    <property type="entry name" value="CBS"/>
    <property type="match status" value="3"/>
</dbReference>
<proteinExistence type="predicted"/>
<evidence type="ECO:0000259" key="3">
    <source>
        <dbReference type="PROSITE" id="PS51371"/>
    </source>
</evidence>
<accession>A0AAP3E5K5</accession>
<evidence type="ECO:0000256" key="1">
    <source>
        <dbReference type="ARBA" id="ARBA00023122"/>
    </source>
</evidence>
<sequence>MNIADIATTEYIEVDVGTRMGKVRSMFENGNPKGLIVIDDGSYAGVISEREVLQSHVEDDAKVAALIKPSRNDPSPKVDRHEDVREVARMLVEGNTKVAPVFEHDELWGVITEDDLLTAVIENLDAITVADIYTDDPIRLAEDDGIGKAINHLREHGISRLPVVNENGYLTGVVTTHDIADFVIRENDRMTTGDRAGDNNRMLDVPVYDIMNSPVVTTTAGATARAAVETMLEHDYAGLVVTPEDDERVIEGVVTKTDVLRALTFTEEEHMDVQITNISLMDTISRESITQSIEEVADKYADMQVQHAHVRFHEHKEKLRGTPLIQCQIRLRTNKSQVAGSGEGYGAENAFRVALDKLERNVLELKGVRSDEEYRGQLLRKLNEL</sequence>
<feature type="domain" description="CBS" evidence="3">
    <location>
        <begin position="69"/>
        <end position="126"/>
    </location>
</feature>
<dbReference type="InterPro" id="IPR051257">
    <property type="entry name" value="Diverse_CBS-Domain"/>
</dbReference>
<dbReference type="InterPro" id="IPR014651">
    <property type="entry name" value="UCP036983_2CBS_MJ1404"/>
</dbReference>
<dbReference type="PANTHER" id="PTHR43080">
    <property type="entry name" value="CBS DOMAIN-CONTAINING PROTEIN CBSX3, MITOCHONDRIAL"/>
    <property type="match status" value="1"/>
</dbReference>
<dbReference type="InterPro" id="IPR046342">
    <property type="entry name" value="CBS_dom_sf"/>
</dbReference>
<dbReference type="CDD" id="cd17780">
    <property type="entry name" value="CBS_pair_arch1_repeat1"/>
    <property type="match status" value="1"/>
</dbReference>
<organism evidence="4 5">
    <name type="scientific">Natronosalvus hydrolyticus</name>
    <dbReference type="NCBI Taxonomy" id="2979988"/>
    <lineage>
        <taxon>Archaea</taxon>
        <taxon>Methanobacteriati</taxon>
        <taxon>Methanobacteriota</taxon>
        <taxon>Stenosarchaea group</taxon>
        <taxon>Halobacteria</taxon>
        <taxon>Halobacteriales</taxon>
        <taxon>Natrialbaceae</taxon>
        <taxon>Natronosalvus</taxon>
    </lineage>
</organism>
<dbReference type="Pfam" id="PF00571">
    <property type="entry name" value="CBS"/>
    <property type="match status" value="4"/>
</dbReference>
<keyword evidence="5" id="KW-1185">Reference proteome</keyword>